<dbReference type="PROSITE" id="PS00802">
    <property type="entry name" value="TRANSKETOLASE_2"/>
    <property type="match status" value="1"/>
</dbReference>
<reference evidence="17 18" key="1">
    <citation type="journal article" date="2018" name="MBio">
        <title>Comparative Genomics Reveals the Core Gene Toolbox for the Fungus-Insect Symbiosis.</title>
        <authorList>
            <person name="Wang Y."/>
            <person name="Stata M."/>
            <person name="Wang W."/>
            <person name="Stajich J.E."/>
            <person name="White M.M."/>
            <person name="Moncalvo J.M."/>
        </authorList>
    </citation>
    <scope>NUCLEOTIDE SEQUENCE [LARGE SCALE GENOMIC DNA]</scope>
    <source>
        <strain evidence="17 18">SC-DP-2</strain>
    </source>
</reference>
<comment type="subunit">
    <text evidence="3 15">Homodimer.</text>
</comment>
<evidence type="ECO:0000256" key="10">
    <source>
        <dbReference type="PIRSR" id="PIRSR605478-1"/>
    </source>
</evidence>
<dbReference type="PROSITE" id="PS00801">
    <property type="entry name" value="TRANSKETOLASE_1"/>
    <property type="match status" value="1"/>
</dbReference>
<evidence type="ECO:0000256" key="13">
    <source>
        <dbReference type="PIRSR" id="PIRSR605478-4"/>
    </source>
</evidence>
<protein>
    <recommendedName>
        <fullName evidence="4 15">Transketolase</fullName>
        <ecNumber evidence="4 15">2.2.1.1</ecNumber>
    </recommendedName>
</protein>
<evidence type="ECO:0000313" key="17">
    <source>
        <dbReference type="EMBL" id="PVU93947.1"/>
    </source>
</evidence>
<comment type="cofactor">
    <cofactor evidence="1">
        <name>Co(2+)</name>
        <dbReference type="ChEBI" id="CHEBI:48828"/>
    </cofactor>
</comment>
<dbReference type="EMBL" id="MBFS01002680">
    <property type="protein sequence ID" value="PVU93947.1"/>
    <property type="molecule type" value="Genomic_DNA"/>
</dbReference>
<dbReference type="CDD" id="cd02012">
    <property type="entry name" value="TPP_TK"/>
    <property type="match status" value="1"/>
</dbReference>
<dbReference type="FunFam" id="3.40.50.970:FF:000003">
    <property type="entry name" value="Transketolase"/>
    <property type="match status" value="1"/>
</dbReference>
<dbReference type="FunFam" id="3.40.50.920:FF:000003">
    <property type="entry name" value="Transketolase"/>
    <property type="match status" value="1"/>
</dbReference>
<feature type="binding site" evidence="11">
    <location>
        <position position="388"/>
    </location>
    <ligand>
        <name>substrate</name>
    </ligand>
</feature>
<evidence type="ECO:0000256" key="3">
    <source>
        <dbReference type="ARBA" id="ARBA00011738"/>
    </source>
</evidence>
<dbReference type="InterPro" id="IPR029061">
    <property type="entry name" value="THDP-binding"/>
</dbReference>
<dbReference type="NCBIfam" id="TIGR00232">
    <property type="entry name" value="tktlase_bact"/>
    <property type="match status" value="1"/>
</dbReference>
<evidence type="ECO:0000256" key="6">
    <source>
        <dbReference type="ARBA" id="ARBA00022723"/>
    </source>
</evidence>
<dbReference type="GO" id="GO:0005829">
    <property type="term" value="C:cytosol"/>
    <property type="evidence" value="ECO:0007669"/>
    <property type="project" value="TreeGrafter"/>
</dbReference>
<feature type="binding site" evidence="11">
    <location>
        <position position="30"/>
    </location>
    <ligand>
        <name>substrate</name>
    </ligand>
</feature>
<keyword evidence="7 13" id="KW-0460">Magnesium</keyword>
<feature type="binding site" evidence="11">
    <location>
        <position position="529"/>
    </location>
    <ligand>
        <name>substrate</name>
    </ligand>
</feature>
<dbReference type="InterPro" id="IPR005474">
    <property type="entry name" value="Transketolase_N"/>
</dbReference>
<dbReference type="PANTHER" id="PTHR43522">
    <property type="entry name" value="TRANSKETOLASE"/>
    <property type="match status" value="1"/>
</dbReference>
<proteinExistence type="inferred from homology"/>
<dbReference type="EC" id="2.2.1.1" evidence="4 15"/>
<gene>
    <name evidence="17" type="ORF">BB560_005971</name>
</gene>
<feature type="binding site" evidence="13">
    <location>
        <position position="189"/>
    </location>
    <ligand>
        <name>Mg(2+)</name>
        <dbReference type="ChEBI" id="CHEBI:18420"/>
    </ligand>
</feature>
<keyword evidence="15" id="KW-0106">Calcium</keyword>
<name>A0A2T9YNP2_9FUNG</name>
<feature type="binding site" evidence="12">
    <location>
        <position position="265"/>
    </location>
    <ligand>
        <name>thiamine diphosphate</name>
        <dbReference type="ChEBI" id="CHEBI:58937"/>
    </ligand>
</feature>
<evidence type="ECO:0000256" key="14">
    <source>
        <dbReference type="PIRSR" id="PIRSR605478-5"/>
    </source>
</evidence>
<dbReference type="Gene3D" id="3.40.50.970">
    <property type="match status" value="2"/>
</dbReference>
<comment type="cofactor">
    <cofactor evidence="13">
        <name>Mg(2+)</name>
        <dbReference type="ChEBI" id="CHEBI:18420"/>
    </cofactor>
    <text evidence="13">Binds 1 Mg(2+) ion per subunit. Can also utilize other divalent metal cations, such as Ca(2+), Mn(2+) and Co(2+).</text>
</comment>
<dbReference type="InterPro" id="IPR055152">
    <property type="entry name" value="Transketolase-like_C_2"/>
</dbReference>
<dbReference type="GO" id="GO:0046872">
    <property type="term" value="F:metal ion binding"/>
    <property type="evidence" value="ECO:0007669"/>
    <property type="project" value="UniProtKB-KW"/>
</dbReference>
<dbReference type="GO" id="GO:0006098">
    <property type="term" value="P:pentose-phosphate shunt"/>
    <property type="evidence" value="ECO:0007669"/>
    <property type="project" value="TreeGrafter"/>
</dbReference>
<evidence type="ECO:0000256" key="5">
    <source>
        <dbReference type="ARBA" id="ARBA00022679"/>
    </source>
</evidence>
<dbReference type="SMART" id="SM00861">
    <property type="entry name" value="Transket_pyr"/>
    <property type="match status" value="1"/>
</dbReference>
<dbReference type="InterPro" id="IPR020826">
    <property type="entry name" value="Transketolase_BS"/>
</dbReference>
<feature type="active site" description="Proton donor" evidence="10">
    <location>
        <position position="420"/>
    </location>
</feature>
<comment type="cofactor">
    <cofactor evidence="12">
        <name>thiamine diphosphate</name>
        <dbReference type="ChEBI" id="CHEBI:58937"/>
    </cofactor>
    <text evidence="12">Binds 1 thiamine pyrophosphate per subunit. During the reaction, the substrate forms a covalent intermediate with the cofactor.</text>
</comment>
<feature type="binding site" evidence="12">
    <location>
        <position position="189"/>
    </location>
    <ligand>
        <name>thiamine diphosphate</name>
        <dbReference type="ChEBI" id="CHEBI:58937"/>
    </ligand>
</feature>
<dbReference type="CDD" id="cd07033">
    <property type="entry name" value="TPP_PYR_DXS_TK_like"/>
    <property type="match status" value="1"/>
</dbReference>
<evidence type="ECO:0000256" key="1">
    <source>
        <dbReference type="ARBA" id="ARBA00001941"/>
    </source>
</evidence>
<dbReference type="GO" id="GO:0004802">
    <property type="term" value="F:transketolase activity"/>
    <property type="evidence" value="ECO:0007669"/>
    <property type="project" value="UniProtKB-EC"/>
</dbReference>
<dbReference type="SUPFAM" id="SSF52518">
    <property type="entry name" value="Thiamin diphosphate-binding fold (THDP-binding)"/>
    <property type="match status" value="2"/>
</dbReference>
<accession>A0A2T9YNP2</accession>
<feature type="binding site" evidence="11">
    <location>
        <position position="470"/>
    </location>
    <ligand>
        <name>substrate</name>
    </ligand>
</feature>
<comment type="cofactor">
    <cofactor evidence="15">
        <name>Mg(2+)</name>
        <dbReference type="ChEBI" id="CHEBI:18420"/>
    </cofactor>
    <cofactor evidence="15">
        <name>Ca(2+)</name>
        <dbReference type="ChEBI" id="CHEBI:29108"/>
    </cofactor>
    <cofactor evidence="15">
        <name>Mn(2+)</name>
        <dbReference type="ChEBI" id="CHEBI:29035"/>
    </cofactor>
    <cofactor evidence="15">
        <name>Co(2+)</name>
        <dbReference type="ChEBI" id="CHEBI:48828"/>
    </cofactor>
    <text evidence="15">Binds 1 Mg(2+) ion per subunit. Can also utilize other divalent metal cations, such as Ca(2+), Mn(2+) and Co(2+).</text>
</comment>
<feature type="binding site" evidence="12">
    <location>
        <position position="70"/>
    </location>
    <ligand>
        <name>thiamine diphosphate</name>
        <dbReference type="ChEBI" id="CHEBI:58937"/>
    </ligand>
</feature>
<feature type="binding site" evidence="12">
    <location>
        <begin position="118"/>
        <end position="120"/>
    </location>
    <ligand>
        <name>thiamine diphosphate</name>
        <dbReference type="ChEBI" id="CHEBI:58937"/>
    </ligand>
</feature>
<dbReference type="PANTHER" id="PTHR43522:SF2">
    <property type="entry name" value="TRANSKETOLASE 1-RELATED"/>
    <property type="match status" value="1"/>
</dbReference>
<evidence type="ECO:0000256" key="2">
    <source>
        <dbReference type="ARBA" id="ARBA00007131"/>
    </source>
</evidence>
<evidence type="ECO:0000313" key="18">
    <source>
        <dbReference type="Proteomes" id="UP000245609"/>
    </source>
</evidence>
<dbReference type="InterPro" id="IPR009014">
    <property type="entry name" value="Transketo_C/PFOR_II"/>
</dbReference>
<evidence type="ECO:0000256" key="11">
    <source>
        <dbReference type="PIRSR" id="PIRSR605478-2"/>
    </source>
</evidence>
<feature type="binding site" evidence="13">
    <location>
        <position position="159"/>
    </location>
    <ligand>
        <name>Mg(2+)</name>
        <dbReference type="ChEBI" id="CHEBI:18420"/>
    </ligand>
</feature>
<evidence type="ECO:0000256" key="12">
    <source>
        <dbReference type="PIRSR" id="PIRSR605478-3"/>
    </source>
</evidence>
<feature type="binding site" evidence="11">
    <location>
        <position position="361"/>
    </location>
    <ligand>
        <name>substrate</name>
    </ligand>
</feature>
<evidence type="ECO:0000256" key="9">
    <source>
        <dbReference type="ARBA" id="ARBA00049473"/>
    </source>
</evidence>
<feature type="binding site" evidence="11">
    <location>
        <position position="478"/>
    </location>
    <ligand>
        <name>substrate</name>
    </ligand>
</feature>
<dbReference type="InterPro" id="IPR005478">
    <property type="entry name" value="Transketolase_bac-like"/>
</dbReference>
<feature type="binding site" evidence="12">
    <location>
        <position position="446"/>
    </location>
    <ligand>
        <name>thiamine diphosphate</name>
        <dbReference type="ChEBI" id="CHEBI:58937"/>
    </ligand>
</feature>
<feature type="binding site" evidence="11">
    <location>
        <position position="265"/>
    </location>
    <ligand>
        <name>substrate</name>
    </ligand>
</feature>
<feature type="binding site" evidence="11">
    <location>
        <position position="482"/>
    </location>
    <ligand>
        <name>substrate</name>
    </ligand>
</feature>
<dbReference type="InterPro" id="IPR033247">
    <property type="entry name" value="Transketolase_fam"/>
</dbReference>
<comment type="caution">
    <text evidence="17">The sequence shown here is derived from an EMBL/GenBank/DDBJ whole genome shotgun (WGS) entry which is preliminary data.</text>
</comment>
<dbReference type="Gene3D" id="3.40.50.920">
    <property type="match status" value="1"/>
</dbReference>
<evidence type="ECO:0000256" key="15">
    <source>
        <dbReference type="RuleBase" id="RU004996"/>
    </source>
</evidence>
<comment type="similarity">
    <text evidence="2 15">Belongs to the transketolase family.</text>
</comment>
<feature type="site" description="Important for catalytic activity" evidence="14">
    <location>
        <position position="30"/>
    </location>
</feature>
<dbReference type="FunFam" id="3.40.50.970:FF:000004">
    <property type="entry name" value="Transketolase"/>
    <property type="match status" value="1"/>
</dbReference>
<feature type="site" description="Important for catalytic activity" evidence="14">
    <location>
        <position position="265"/>
    </location>
</feature>
<feature type="binding site" evidence="12">
    <location>
        <position position="160"/>
    </location>
    <ligand>
        <name>thiamine diphosphate</name>
        <dbReference type="ChEBI" id="CHEBI:58937"/>
    </ligand>
</feature>
<dbReference type="Pfam" id="PF22613">
    <property type="entry name" value="Transketolase_C_1"/>
    <property type="match status" value="1"/>
</dbReference>
<evidence type="ECO:0000256" key="4">
    <source>
        <dbReference type="ARBA" id="ARBA00013152"/>
    </source>
</evidence>
<dbReference type="Pfam" id="PF02779">
    <property type="entry name" value="Transket_pyr"/>
    <property type="match status" value="1"/>
</dbReference>
<evidence type="ECO:0000256" key="7">
    <source>
        <dbReference type="ARBA" id="ARBA00022842"/>
    </source>
</evidence>
<comment type="function">
    <text evidence="15">Catalyzes the transfer of a two-carbon ketol group from a ketose donor to an aldose acceptor, via a covalent intermediate with the cofactor thiamine pyrophosphate.</text>
</comment>
<dbReference type="InterPro" id="IPR049557">
    <property type="entry name" value="Transketolase_CS"/>
</dbReference>
<dbReference type="InterPro" id="IPR005475">
    <property type="entry name" value="Transketolase-like_Pyr-bd"/>
</dbReference>
<feature type="binding site" evidence="13">
    <location>
        <position position="191"/>
    </location>
    <ligand>
        <name>Mg(2+)</name>
        <dbReference type="ChEBI" id="CHEBI:18420"/>
    </ligand>
</feature>
<sequence>MSSTKDIDVLSIDTIRCLAADVVFKSNSGHPGAPMGCAPMAHVLFSRFINANPKNPNWINRDRFVLSNGHACALQYILLHFLGYDISMEDLKQFRQLHSKTPGHPERLEVPGIEVTTGPLGQGISNAVGLAIAEKHLAATYNTDDFKVIDNNIYCIVGDGCLQEGVASEASSLAGHLQLGNLVVLYDANNIQIDGSIDLAFTEDVLERYRAYGWHTSSVEDGDTDIESIFKAIQEAKNVTDKPSIIKIKTTIGFGSMLQGTAKVHGSPLKEDDIFSVKQKLGLDPSKKFFVDQSIYDFYAQRAAQGAHAEQEWWKLLDQYKTANPELYAQFERVVLQNKLPDNFASLFPRFTPADPPTATRRLSQIVISAFADKLPGYIGGSADLTSSNLTNWPGVTEFQPPSSKLGDYAGRYIRYGVREHGMFAISNGIAAYGGLIPFASTFLNFISYGVGATRLSALQKLRVLYIMTHDSIGVGEDGPTHQPIETVAMLRATPNTHVFRPADGNETSAAYISALSSTETPSVLCLSRQNLPHLEGTSIEKALTGGYVLCETSDKPDVIIVSTGSEVQFCVDVAQNLKPKGISVRVVSMPCNSIFDAQPAEYQDSVLTPGIPVVSVEAMSTLPWFKYAHHPIGIDTFGASGKPGDLYDYFGLTPEKIAAKVEKVVSHYKSNPVPIIDRRLW</sequence>
<dbReference type="GO" id="GO:0005634">
    <property type="term" value="C:nucleus"/>
    <property type="evidence" value="ECO:0007669"/>
    <property type="project" value="TreeGrafter"/>
</dbReference>
<feature type="domain" description="Transketolase-like pyrimidine-binding" evidence="16">
    <location>
        <begin position="358"/>
        <end position="534"/>
    </location>
</feature>
<dbReference type="Pfam" id="PF00456">
    <property type="entry name" value="Transketolase_N"/>
    <property type="match status" value="1"/>
</dbReference>
<keyword evidence="8 12" id="KW-0786">Thiamine pyrophosphate</keyword>
<keyword evidence="6 13" id="KW-0479">Metal-binding</keyword>
<evidence type="ECO:0000259" key="16">
    <source>
        <dbReference type="SMART" id="SM00861"/>
    </source>
</evidence>
<comment type="catalytic activity">
    <reaction evidence="9 15">
        <text>D-sedoheptulose 7-phosphate + D-glyceraldehyde 3-phosphate = aldehydo-D-ribose 5-phosphate + D-xylulose 5-phosphate</text>
        <dbReference type="Rhea" id="RHEA:10508"/>
        <dbReference type="ChEBI" id="CHEBI:57483"/>
        <dbReference type="ChEBI" id="CHEBI:57737"/>
        <dbReference type="ChEBI" id="CHEBI:58273"/>
        <dbReference type="ChEBI" id="CHEBI:59776"/>
        <dbReference type="EC" id="2.2.1.1"/>
    </reaction>
</comment>
<dbReference type="AlphaFoldDB" id="A0A2T9YNP2"/>
<dbReference type="STRING" id="133381.A0A2T9YNP2"/>
<dbReference type="OrthoDB" id="10267175at2759"/>
<organism evidence="17 18">
    <name type="scientific">Smittium megazygosporum</name>
    <dbReference type="NCBI Taxonomy" id="133381"/>
    <lineage>
        <taxon>Eukaryota</taxon>
        <taxon>Fungi</taxon>
        <taxon>Fungi incertae sedis</taxon>
        <taxon>Zoopagomycota</taxon>
        <taxon>Kickxellomycotina</taxon>
        <taxon>Harpellomycetes</taxon>
        <taxon>Harpellales</taxon>
        <taxon>Legeriomycetaceae</taxon>
        <taxon>Smittium</taxon>
    </lineage>
</organism>
<dbReference type="Proteomes" id="UP000245609">
    <property type="component" value="Unassembled WGS sequence"/>
</dbReference>
<dbReference type="SUPFAM" id="SSF52922">
    <property type="entry name" value="TK C-terminal domain-like"/>
    <property type="match status" value="1"/>
</dbReference>
<keyword evidence="18" id="KW-1185">Reference proteome</keyword>
<evidence type="ECO:0000256" key="8">
    <source>
        <dbReference type="ARBA" id="ARBA00023052"/>
    </source>
</evidence>
<keyword evidence="5 15" id="KW-0808">Transferase</keyword>